<feature type="transmembrane region" description="Helical" evidence="1">
    <location>
        <begin position="12"/>
        <end position="32"/>
    </location>
</feature>
<sequence>MRRPRVTGPTQVVVLAAALAAAVRLLLLAAPLSPDEAGFLLIARQWSPGRSLYGDYWVDRPPGLLALFALAHGATGLRLLGVLAAVVSVLLAARLARTVAPDRRWAPATTAGLVAALVSSRLLDVTMVDGEVLALPFLLAGLVAALRATLAPRGHLGWALAAGAAGAAALSVKQNLADVVVAVACLAVVLAVRRRPRAALLLAGGAVVGAALTGAVVLGLAWTRGTSPPALWDAVVLFRLRAADVLSAPTHAAATRARDLGLALVLTGAPLVLLRLPELLHRPGARRGPVTASDPLLGWVAAVLVAWELVSVTAGGSFWLHYLVGLVPGLALVLALTTGHRSGHLPALPTWTVLGATVTSAVVGLGVVLVHPPSRPAAEVAVTRYLRDHAHLGRTAVVTFGHPSILEAAGMRSPYPLIWSLPMRVEDPRLRQLAPLIRHRRAQWVLVDPRALTAWGLDGTRAERLLARNYRPAFRSGDLVVWRAVRPGHAWHPPTV</sequence>
<dbReference type="Proteomes" id="UP001183648">
    <property type="component" value="Unassembled WGS sequence"/>
</dbReference>
<proteinExistence type="predicted"/>
<name>A0ABU2BUT9_9ACTN</name>
<evidence type="ECO:0000313" key="2">
    <source>
        <dbReference type="EMBL" id="MDR7362400.1"/>
    </source>
</evidence>
<accession>A0ABU2BUT9</accession>
<organism evidence="2 3">
    <name type="scientific">Nocardioides marmoribigeumensis</name>
    <dbReference type="NCBI Taxonomy" id="433649"/>
    <lineage>
        <taxon>Bacteria</taxon>
        <taxon>Bacillati</taxon>
        <taxon>Actinomycetota</taxon>
        <taxon>Actinomycetes</taxon>
        <taxon>Propionibacteriales</taxon>
        <taxon>Nocardioidaceae</taxon>
        <taxon>Nocardioides</taxon>
    </lineage>
</organism>
<feature type="transmembrane region" description="Helical" evidence="1">
    <location>
        <begin position="351"/>
        <end position="370"/>
    </location>
</feature>
<gene>
    <name evidence="2" type="ORF">J2S63_001953</name>
</gene>
<evidence type="ECO:0000313" key="3">
    <source>
        <dbReference type="Proteomes" id="UP001183648"/>
    </source>
</evidence>
<keyword evidence="1" id="KW-0472">Membrane</keyword>
<keyword evidence="1" id="KW-1133">Transmembrane helix</keyword>
<feature type="transmembrane region" description="Helical" evidence="1">
    <location>
        <begin position="199"/>
        <end position="222"/>
    </location>
</feature>
<feature type="transmembrane region" description="Helical" evidence="1">
    <location>
        <begin position="128"/>
        <end position="146"/>
    </location>
</feature>
<dbReference type="EMBL" id="JAVDYG010000001">
    <property type="protein sequence ID" value="MDR7362400.1"/>
    <property type="molecule type" value="Genomic_DNA"/>
</dbReference>
<feature type="transmembrane region" description="Helical" evidence="1">
    <location>
        <begin position="320"/>
        <end position="339"/>
    </location>
</feature>
<feature type="transmembrane region" description="Helical" evidence="1">
    <location>
        <begin position="176"/>
        <end position="192"/>
    </location>
</feature>
<protein>
    <submittedName>
        <fullName evidence="2">4-amino-4-deoxy-L-arabinose transferase-like glycosyltransferase</fullName>
    </submittedName>
</protein>
<keyword evidence="3" id="KW-1185">Reference proteome</keyword>
<feature type="transmembrane region" description="Helical" evidence="1">
    <location>
        <begin position="64"/>
        <end position="93"/>
    </location>
</feature>
<comment type="caution">
    <text evidence="2">The sequence shown here is derived from an EMBL/GenBank/DDBJ whole genome shotgun (WGS) entry which is preliminary data.</text>
</comment>
<dbReference type="RefSeq" id="WP_310301716.1">
    <property type="nucleotide sequence ID" value="NZ_BAAAPS010000008.1"/>
</dbReference>
<keyword evidence="1" id="KW-0812">Transmembrane</keyword>
<feature type="transmembrane region" description="Helical" evidence="1">
    <location>
        <begin position="296"/>
        <end position="314"/>
    </location>
</feature>
<evidence type="ECO:0000256" key="1">
    <source>
        <dbReference type="SAM" id="Phobius"/>
    </source>
</evidence>
<reference evidence="2 3" key="1">
    <citation type="submission" date="2023-07" db="EMBL/GenBank/DDBJ databases">
        <title>Sequencing the genomes of 1000 actinobacteria strains.</title>
        <authorList>
            <person name="Klenk H.-P."/>
        </authorList>
    </citation>
    <scope>NUCLEOTIDE SEQUENCE [LARGE SCALE GENOMIC DNA]</scope>
    <source>
        <strain evidence="2 3">DSM 19426</strain>
    </source>
</reference>